<dbReference type="SUPFAM" id="SSF52317">
    <property type="entry name" value="Class I glutamine amidotransferase-like"/>
    <property type="match status" value="1"/>
</dbReference>
<evidence type="ECO:0000313" key="3">
    <source>
        <dbReference type="EMBL" id="MFB9470112.1"/>
    </source>
</evidence>
<dbReference type="Proteomes" id="UP001589568">
    <property type="component" value="Unassembled WGS sequence"/>
</dbReference>
<organism evidence="3 4">
    <name type="scientific">Nonomuraea salmonea</name>
    <dbReference type="NCBI Taxonomy" id="46181"/>
    <lineage>
        <taxon>Bacteria</taxon>
        <taxon>Bacillati</taxon>
        <taxon>Actinomycetota</taxon>
        <taxon>Actinomycetes</taxon>
        <taxon>Streptosporangiales</taxon>
        <taxon>Streptosporangiaceae</taxon>
        <taxon>Nonomuraea</taxon>
    </lineage>
</organism>
<dbReference type="Pfam" id="PF01965">
    <property type="entry name" value="DJ-1_PfpI"/>
    <property type="match status" value="1"/>
</dbReference>
<dbReference type="RefSeq" id="WP_379483069.1">
    <property type="nucleotide sequence ID" value="NZ_JBHMCF010000011.1"/>
</dbReference>
<dbReference type="PANTHER" id="PTHR43130">
    <property type="entry name" value="ARAC-FAMILY TRANSCRIPTIONAL REGULATOR"/>
    <property type="match status" value="1"/>
</dbReference>
<comment type="caution">
    <text evidence="3">The sequence shown here is derived from an EMBL/GenBank/DDBJ whole genome shotgun (WGS) entry which is preliminary data.</text>
</comment>
<proteinExistence type="predicted"/>
<dbReference type="InterPro" id="IPR029062">
    <property type="entry name" value="Class_I_gatase-like"/>
</dbReference>
<sequence length="463" mass="49215">MRGDAPGDARGGRRDEKVRRRRFTVRGRWVRTAAVVLVALLVPAGVSAASTIGRFGDIYRARPDAVSAEPAAKPHDPAKPTVAFLTGGNGTNAADLLGPYEVLASTGRFNTYVVSAGPRLITLTGGLDVVPDLTFEELRQLLTGRGDTLDAVLVPAMEQPEPAELAAINAWLRQQSAAGALTVSVCNGARALARSGLLDGRPATSHWLRMRGLRADFPAVKWQSGLRYVDDGDVITAAGVLSAIDGALRIVERLADMDTARQAADAVHWRHYSPGAPARMPVQGLDLADLVAPLNSSYQTRPSAIGVQLVEGAGELELASVFNGYTEQSVVGHTIAVGDGPIRSEHGLTFVPRRTLAAASGDLDRLLVPGHEAARAQAAGTGRPEYVHPADEFAFDAVIRDIARTYDVPTARFAAKTLEYPVMDVELRGGAWPWRETLVFALLILLGVALALGTGAVARRLRT</sequence>
<dbReference type="InterPro" id="IPR002818">
    <property type="entry name" value="DJ-1/PfpI"/>
</dbReference>
<feature type="domain" description="DJ-1/PfpI" evidence="2">
    <location>
        <begin position="82"/>
        <end position="252"/>
    </location>
</feature>
<dbReference type="InterPro" id="IPR052158">
    <property type="entry name" value="INH-QAR"/>
</dbReference>
<dbReference type="PANTHER" id="PTHR43130:SF3">
    <property type="entry name" value="HTH-TYPE TRANSCRIPTIONAL REGULATOR RV1931C"/>
    <property type="match status" value="1"/>
</dbReference>
<gene>
    <name evidence="3" type="ORF">ACFFR3_11380</name>
</gene>
<keyword evidence="1" id="KW-0472">Membrane</keyword>
<dbReference type="Gene3D" id="3.40.50.880">
    <property type="match status" value="2"/>
</dbReference>
<reference evidence="3 4" key="1">
    <citation type="submission" date="2024-09" db="EMBL/GenBank/DDBJ databases">
        <authorList>
            <person name="Sun Q."/>
            <person name="Mori K."/>
        </authorList>
    </citation>
    <scope>NUCLEOTIDE SEQUENCE [LARGE SCALE GENOMIC DNA]</scope>
    <source>
        <strain evidence="3 4">JCM 3324</strain>
    </source>
</reference>
<feature type="transmembrane region" description="Helical" evidence="1">
    <location>
        <begin position="438"/>
        <end position="458"/>
    </location>
</feature>
<dbReference type="EMBL" id="JBHMCF010000011">
    <property type="protein sequence ID" value="MFB9470112.1"/>
    <property type="molecule type" value="Genomic_DNA"/>
</dbReference>
<evidence type="ECO:0000256" key="1">
    <source>
        <dbReference type="SAM" id="Phobius"/>
    </source>
</evidence>
<keyword evidence="4" id="KW-1185">Reference proteome</keyword>
<name>A0ABV5NIJ0_9ACTN</name>
<evidence type="ECO:0000259" key="2">
    <source>
        <dbReference type="Pfam" id="PF01965"/>
    </source>
</evidence>
<keyword evidence="1" id="KW-1133">Transmembrane helix</keyword>
<keyword evidence="1" id="KW-0812">Transmembrane</keyword>
<protein>
    <submittedName>
        <fullName evidence="3">DJ-1/PfpI family protein</fullName>
    </submittedName>
</protein>
<accession>A0ABV5NIJ0</accession>
<evidence type="ECO:0000313" key="4">
    <source>
        <dbReference type="Proteomes" id="UP001589568"/>
    </source>
</evidence>